<organism evidence="10 11">
    <name type="scientific">Porites lobata</name>
    <dbReference type="NCBI Taxonomy" id="104759"/>
    <lineage>
        <taxon>Eukaryota</taxon>
        <taxon>Metazoa</taxon>
        <taxon>Cnidaria</taxon>
        <taxon>Anthozoa</taxon>
        <taxon>Hexacorallia</taxon>
        <taxon>Scleractinia</taxon>
        <taxon>Fungiina</taxon>
        <taxon>Poritidae</taxon>
        <taxon>Porites</taxon>
    </lineage>
</organism>
<dbReference type="Pfam" id="PF13695">
    <property type="entry name" value="Zn_ribbon_3CxxC"/>
    <property type="match status" value="1"/>
</dbReference>
<feature type="region of interest" description="Disordered" evidence="8">
    <location>
        <begin position="86"/>
        <end position="105"/>
    </location>
</feature>
<evidence type="ECO:0000313" key="10">
    <source>
        <dbReference type="EMBL" id="CAH3038815.1"/>
    </source>
</evidence>
<sequence length="198" mass="23122">MGSLSNDDTPHLNMIQYWHETFEQIFEDFSPDEWRLEPTNKPMPKGWRTFKDSAKVKFACDCDNSWTSMKGVVIFWFNKIGDKPEVKQEKDQGDSGDSEAGASRRENGSVYSLRFRLYGQKCKISEGCDNEEFQNPKWYSEEVEKVLNNVHKEIGEVFYGFPKPVMDENRRRGRPRRPHDSSRCQACQEGQCSSNRSR</sequence>
<dbReference type="EMBL" id="CALNXK010000006">
    <property type="protein sequence ID" value="CAH3038815.1"/>
    <property type="molecule type" value="Genomic_DNA"/>
</dbReference>
<evidence type="ECO:0000256" key="4">
    <source>
        <dbReference type="ARBA" id="ARBA00022771"/>
    </source>
</evidence>
<accession>A0ABN8N0U4</accession>
<evidence type="ECO:0000256" key="6">
    <source>
        <dbReference type="ARBA" id="ARBA00022989"/>
    </source>
</evidence>
<keyword evidence="3" id="KW-0479">Metal-binding</keyword>
<dbReference type="InterPro" id="IPR026096">
    <property type="entry name" value="R-trans_p"/>
</dbReference>
<feature type="compositionally biased region" description="Polar residues" evidence="8">
    <location>
        <begin position="183"/>
        <end position="198"/>
    </location>
</feature>
<name>A0ABN8N0U4_9CNID</name>
<evidence type="ECO:0000313" key="11">
    <source>
        <dbReference type="Proteomes" id="UP001159405"/>
    </source>
</evidence>
<keyword evidence="7" id="KW-0472">Membrane</keyword>
<evidence type="ECO:0000256" key="1">
    <source>
        <dbReference type="ARBA" id="ARBA00004167"/>
    </source>
</evidence>
<dbReference type="Proteomes" id="UP001159405">
    <property type="component" value="Unassembled WGS sequence"/>
</dbReference>
<keyword evidence="5" id="KW-0862">Zinc</keyword>
<protein>
    <recommendedName>
        <fullName evidence="9">3CxxC-type domain-containing protein</fullName>
    </recommendedName>
</protein>
<feature type="domain" description="3CxxC-type" evidence="9">
    <location>
        <begin position="53"/>
        <end position="190"/>
    </location>
</feature>
<keyword evidence="11" id="KW-1185">Reference proteome</keyword>
<feature type="region of interest" description="Disordered" evidence="8">
    <location>
        <begin position="165"/>
        <end position="198"/>
    </location>
</feature>
<comment type="caution">
    <text evidence="10">The sequence shown here is derived from an EMBL/GenBank/DDBJ whole genome shotgun (WGS) entry which is preliminary data.</text>
</comment>
<evidence type="ECO:0000256" key="8">
    <source>
        <dbReference type="SAM" id="MobiDB-lite"/>
    </source>
</evidence>
<dbReference type="SMART" id="SM01328">
    <property type="entry name" value="zf-3CxxC"/>
    <property type="match status" value="1"/>
</dbReference>
<evidence type="ECO:0000256" key="5">
    <source>
        <dbReference type="ARBA" id="ARBA00022833"/>
    </source>
</evidence>
<proteinExistence type="predicted"/>
<dbReference type="PANTHER" id="PTHR14402:SF10">
    <property type="entry name" value="3CXXC-TYPE DOMAIN-CONTAINING PROTEIN"/>
    <property type="match status" value="1"/>
</dbReference>
<keyword evidence="6" id="KW-1133">Transmembrane helix</keyword>
<comment type="subcellular location">
    <subcellularLocation>
        <location evidence="1">Membrane</location>
        <topology evidence="1">Single-pass membrane protein</topology>
    </subcellularLocation>
</comment>
<dbReference type="PANTHER" id="PTHR14402">
    <property type="entry name" value="RECEPTOR TRANSPORTING PROTEIN"/>
    <property type="match status" value="1"/>
</dbReference>
<evidence type="ECO:0000256" key="2">
    <source>
        <dbReference type="ARBA" id="ARBA00022692"/>
    </source>
</evidence>
<evidence type="ECO:0000256" key="3">
    <source>
        <dbReference type="ARBA" id="ARBA00022723"/>
    </source>
</evidence>
<evidence type="ECO:0000256" key="7">
    <source>
        <dbReference type="ARBA" id="ARBA00023136"/>
    </source>
</evidence>
<evidence type="ECO:0000259" key="9">
    <source>
        <dbReference type="SMART" id="SM01328"/>
    </source>
</evidence>
<dbReference type="InterPro" id="IPR027377">
    <property type="entry name" value="ZAR1/RTP1-5-like_Znf-3CxxC"/>
</dbReference>
<keyword evidence="2" id="KW-0812">Transmembrane</keyword>
<keyword evidence="4" id="KW-0863">Zinc-finger</keyword>
<reference evidence="10 11" key="1">
    <citation type="submission" date="2022-05" db="EMBL/GenBank/DDBJ databases">
        <authorList>
            <consortium name="Genoscope - CEA"/>
            <person name="William W."/>
        </authorList>
    </citation>
    <scope>NUCLEOTIDE SEQUENCE [LARGE SCALE GENOMIC DNA]</scope>
</reference>
<gene>
    <name evidence="10" type="ORF">PLOB_00039454</name>
</gene>